<reference evidence="3" key="1">
    <citation type="submission" date="2023-10" db="EMBL/GenBank/DDBJ databases">
        <title>Genome assembly of Pristionchus species.</title>
        <authorList>
            <person name="Yoshida K."/>
            <person name="Sommer R.J."/>
        </authorList>
    </citation>
    <scope>NUCLEOTIDE SEQUENCE</scope>
    <source>
        <strain evidence="3">RS0144</strain>
    </source>
</reference>
<protein>
    <submittedName>
        <fullName evidence="3">Uncharacterized protein</fullName>
    </submittedName>
</protein>
<proteinExistence type="predicted"/>
<organism evidence="3 4">
    <name type="scientific">Pristionchus entomophagus</name>
    <dbReference type="NCBI Taxonomy" id="358040"/>
    <lineage>
        <taxon>Eukaryota</taxon>
        <taxon>Metazoa</taxon>
        <taxon>Ecdysozoa</taxon>
        <taxon>Nematoda</taxon>
        <taxon>Chromadorea</taxon>
        <taxon>Rhabditida</taxon>
        <taxon>Rhabditina</taxon>
        <taxon>Diplogasteromorpha</taxon>
        <taxon>Diplogasteroidea</taxon>
        <taxon>Neodiplogasteridae</taxon>
        <taxon>Pristionchus</taxon>
    </lineage>
</organism>
<feature type="compositionally biased region" description="Polar residues" evidence="1">
    <location>
        <begin position="54"/>
        <end position="69"/>
    </location>
</feature>
<dbReference type="Proteomes" id="UP001432027">
    <property type="component" value="Unassembled WGS sequence"/>
</dbReference>
<evidence type="ECO:0000313" key="4">
    <source>
        <dbReference type="Proteomes" id="UP001432027"/>
    </source>
</evidence>
<comment type="caution">
    <text evidence="3">The sequence shown here is derived from an EMBL/GenBank/DDBJ whole genome shotgun (WGS) entry which is preliminary data.</text>
</comment>
<keyword evidence="2" id="KW-0732">Signal</keyword>
<gene>
    <name evidence="3" type="ORF">PENTCL1PPCAC_13237</name>
</gene>
<sequence>LLLIVLAVVAICSMRRRKAKRLEAATPVSITDKESKILGVAIDPAKGEEKTWNWPEQEQPSTKNLPQSDAKSEGSCLDAK</sequence>
<feature type="non-terminal residue" evidence="3">
    <location>
        <position position="80"/>
    </location>
</feature>
<feature type="non-terminal residue" evidence="3">
    <location>
        <position position="1"/>
    </location>
</feature>
<accession>A0AAV5T658</accession>
<name>A0AAV5T658_9BILA</name>
<feature type="region of interest" description="Disordered" evidence="1">
    <location>
        <begin position="47"/>
        <end position="80"/>
    </location>
</feature>
<feature type="chain" id="PRO_5043327463" evidence="2">
    <location>
        <begin position="20"/>
        <end position="80"/>
    </location>
</feature>
<dbReference type="AlphaFoldDB" id="A0AAV5T658"/>
<keyword evidence="4" id="KW-1185">Reference proteome</keyword>
<evidence type="ECO:0000313" key="3">
    <source>
        <dbReference type="EMBL" id="GMS91062.1"/>
    </source>
</evidence>
<evidence type="ECO:0000256" key="2">
    <source>
        <dbReference type="SAM" id="SignalP"/>
    </source>
</evidence>
<evidence type="ECO:0000256" key="1">
    <source>
        <dbReference type="SAM" id="MobiDB-lite"/>
    </source>
</evidence>
<dbReference type="EMBL" id="BTSX01000003">
    <property type="protein sequence ID" value="GMS91062.1"/>
    <property type="molecule type" value="Genomic_DNA"/>
</dbReference>
<feature type="signal peptide" evidence="2">
    <location>
        <begin position="1"/>
        <end position="19"/>
    </location>
</feature>